<feature type="region of interest" description="Disordered" evidence="1">
    <location>
        <begin position="297"/>
        <end position="330"/>
    </location>
</feature>
<proteinExistence type="predicted"/>
<feature type="region of interest" description="Disordered" evidence="1">
    <location>
        <begin position="1"/>
        <end position="21"/>
    </location>
</feature>
<dbReference type="InterPro" id="IPR022158">
    <property type="entry name" value="Inositol_phosphatase"/>
</dbReference>
<feature type="compositionally biased region" description="Low complexity" evidence="1">
    <location>
        <begin position="114"/>
        <end position="124"/>
    </location>
</feature>
<feature type="compositionally biased region" description="Acidic residues" evidence="1">
    <location>
        <begin position="244"/>
        <end position="254"/>
    </location>
</feature>
<dbReference type="STRING" id="1522189.A0A316VX18"/>
<feature type="region of interest" description="Disordered" evidence="1">
    <location>
        <begin position="224"/>
        <end position="261"/>
    </location>
</feature>
<sequence>MKGFFARPGAGRAAGATPGGAANAAAGALASLSLPDYPQPLPEKLLSIHVTEAGLFIIPQQPHHHSMEATTRTQSSRPAPSPLRTTDEARSQDVAHEKRREDGSLSLQHSAPLGASSRASTSAAGGSGSTAVKISWGRSAKVSSLTVKQAKEKLSNVGELNEGAETLAYGVVGLIRVFKAAYLLVVTSRTHAGDFLHTSCPVYRSTGVLSIPLEPQRAREALRSESLRQAKVPAKTQSSSSSSSEEEDEEEPDDVQTPAALPRTEDEATIDADTHAGGAAALAVGGAATMRPARSGPWLLRNAHGKSVSESGPGAKAAAATSPNDAVDAPSPVSAAISAAFEPAGAVADATLGAAASEGKIPALSADERYHEALKAELEEKVVTETAKQYARGEMLFSYDFDLTTPLQRKNQSAATPSASTTSPSSQRGPTALPWEEPNARLPLWKRADSRFWHNQSLSKDFVDAGLHGFVLPLVQGFFQVAQLPVDNPSPPGSPDVAGDAMDEVSAATASLRSDAYLLIISRRSKERAGLRYQRRGIAEDGSVANYVETEQVLLVRRYGSSSSEPKSTEKLEDATAHTLAFVQFRGSIPLFWTQSPFHLKPPPQLERSANENANACARHFDLQVARYGSVTCVNLAEQGGKEGVITEAYRKAVENYGGTTNESTGKKPVRYVPFDFHKECAGMKFENVSRLLGRMKEEDVLTAMDFYWRSSGTAIEQPKVFSMQKGAFRVSCLDCLDRTNVVQSAFARYMLGVQLQRLGLDVPAARGERDEAFDYAFNDSWANNGDMVSQIYAGTRALKGDFTRTGKRNLFGMMNDATASVYRMVQGAVTDFFKQTVMDFQYGYINTAALERYNDNLAAQDPSEQHRLARVRAGAIDSCASQVLGEDEIKLAGWTLMSPIEPNRIQSAKLEEKVVLLTSKALYSCGWDFTAEKLSEYSRIRLGDVTSIQKGTYILAPHEGYHPEKHWGLIVRYIEGETRVNSATSMRNVAPPAEAAGKSGSLGDQHFVAFRAVADDFVGTLDAPEPSEAATSSAPSRRFWRLSGKTGSIDKADSIKSPDESVADTPLTSHDIVDRIVALVVEQCADAGACDPGAANAVHPTDENEEDRTSEADAFVKEETIQSLAQAKANAGLFAPLIEGLKRRVWL</sequence>
<dbReference type="Proteomes" id="UP000245783">
    <property type="component" value="Unassembled WGS sequence"/>
</dbReference>
<evidence type="ECO:0000259" key="3">
    <source>
        <dbReference type="PROSITE" id="PS51791"/>
    </source>
</evidence>
<dbReference type="GeneID" id="37037529"/>
<feature type="region of interest" description="Disordered" evidence="1">
    <location>
        <begin position="63"/>
        <end position="130"/>
    </location>
</feature>
<keyword evidence="5" id="KW-1185">Reference proteome</keyword>
<dbReference type="PROSITE" id="PS51791">
    <property type="entry name" value="HSAC2"/>
    <property type="match status" value="1"/>
</dbReference>
<dbReference type="OrthoDB" id="405996at2759"/>
<accession>A0A316VX18</accession>
<dbReference type="InParanoid" id="A0A316VX18"/>
<dbReference type="AlphaFoldDB" id="A0A316VX18"/>
<dbReference type="RefSeq" id="XP_025369357.1">
    <property type="nucleotide sequence ID" value="XM_025515659.1"/>
</dbReference>
<feature type="compositionally biased region" description="Low complexity" evidence="1">
    <location>
        <begin position="413"/>
        <end position="426"/>
    </location>
</feature>
<organism evidence="4 5">
    <name type="scientific">Ceraceosorus guamensis</name>
    <dbReference type="NCBI Taxonomy" id="1522189"/>
    <lineage>
        <taxon>Eukaryota</taxon>
        <taxon>Fungi</taxon>
        <taxon>Dikarya</taxon>
        <taxon>Basidiomycota</taxon>
        <taxon>Ustilaginomycotina</taxon>
        <taxon>Exobasidiomycetes</taxon>
        <taxon>Ceraceosorales</taxon>
        <taxon>Ceraceosoraceae</taxon>
        <taxon>Ceraceosorus</taxon>
    </lineage>
</organism>
<feature type="compositionally biased region" description="Polar residues" evidence="1">
    <location>
        <begin position="68"/>
        <end position="78"/>
    </location>
</feature>
<feature type="domain" description="SAC" evidence="2">
    <location>
        <begin position="386"/>
        <end position="795"/>
    </location>
</feature>
<dbReference type="Pfam" id="PF12456">
    <property type="entry name" value="hSac2"/>
    <property type="match status" value="1"/>
</dbReference>
<dbReference type="InterPro" id="IPR002013">
    <property type="entry name" value="SAC_dom"/>
</dbReference>
<dbReference type="PROSITE" id="PS50275">
    <property type="entry name" value="SAC"/>
    <property type="match status" value="1"/>
</dbReference>
<dbReference type="Pfam" id="PF02383">
    <property type="entry name" value="Syja_N"/>
    <property type="match status" value="1"/>
</dbReference>
<evidence type="ECO:0000313" key="4">
    <source>
        <dbReference type="EMBL" id="PWN42197.1"/>
    </source>
</evidence>
<reference evidence="4 5" key="1">
    <citation type="journal article" date="2018" name="Mol. Biol. Evol.">
        <title>Broad Genomic Sampling Reveals a Smut Pathogenic Ancestry of the Fungal Clade Ustilaginomycotina.</title>
        <authorList>
            <person name="Kijpornyongpan T."/>
            <person name="Mondo S.J."/>
            <person name="Barry K."/>
            <person name="Sandor L."/>
            <person name="Lee J."/>
            <person name="Lipzen A."/>
            <person name="Pangilinan J."/>
            <person name="LaButti K."/>
            <person name="Hainaut M."/>
            <person name="Henrissat B."/>
            <person name="Grigoriev I.V."/>
            <person name="Spatafora J.W."/>
            <person name="Aime M.C."/>
        </authorList>
    </citation>
    <scope>NUCLEOTIDE SEQUENCE [LARGE SCALE GENOMIC DNA]</scope>
    <source>
        <strain evidence="4 5">MCA 4658</strain>
    </source>
</reference>
<feature type="domain" description="HSac2" evidence="3">
    <location>
        <begin position="867"/>
        <end position="1019"/>
    </location>
</feature>
<dbReference type="GO" id="GO:0005783">
    <property type="term" value="C:endoplasmic reticulum"/>
    <property type="evidence" value="ECO:0007669"/>
    <property type="project" value="TreeGrafter"/>
</dbReference>
<dbReference type="InterPro" id="IPR034753">
    <property type="entry name" value="hSac2"/>
</dbReference>
<feature type="region of interest" description="Disordered" evidence="1">
    <location>
        <begin position="409"/>
        <end position="437"/>
    </location>
</feature>
<protein>
    <recommendedName>
        <fullName evidence="6">SAC domain-containing protein</fullName>
    </recommendedName>
</protein>
<evidence type="ECO:0008006" key="6">
    <source>
        <dbReference type="Google" id="ProtNLM"/>
    </source>
</evidence>
<evidence type="ECO:0000313" key="5">
    <source>
        <dbReference type="Proteomes" id="UP000245783"/>
    </source>
</evidence>
<dbReference type="GO" id="GO:0046856">
    <property type="term" value="P:phosphatidylinositol dephosphorylation"/>
    <property type="evidence" value="ECO:0007669"/>
    <property type="project" value="TreeGrafter"/>
</dbReference>
<dbReference type="PANTHER" id="PTHR45662:SF7">
    <property type="entry name" value="SACI DOMAIN PROTEIN (AFU_ORTHOLOGUE AFUA_1G15890)"/>
    <property type="match status" value="1"/>
</dbReference>
<dbReference type="GO" id="GO:0043812">
    <property type="term" value="F:phosphatidylinositol-4-phosphate phosphatase activity"/>
    <property type="evidence" value="ECO:0007669"/>
    <property type="project" value="TreeGrafter"/>
</dbReference>
<dbReference type="PANTHER" id="PTHR45662">
    <property type="entry name" value="PHOSPHATIDYLINOSITIDE PHOSPHATASE SAC1"/>
    <property type="match status" value="1"/>
</dbReference>
<feature type="compositionally biased region" description="Basic and acidic residues" evidence="1">
    <location>
        <begin position="85"/>
        <end position="103"/>
    </location>
</feature>
<evidence type="ECO:0000259" key="2">
    <source>
        <dbReference type="PROSITE" id="PS50275"/>
    </source>
</evidence>
<name>A0A316VX18_9BASI</name>
<dbReference type="EMBL" id="KZ819382">
    <property type="protein sequence ID" value="PWN42197.1"/>
    <property type="molecule type" value="Genomic_DNA"/>
</dbReference>
<gene>
    <name evidence="4" type="ORF">IE81DRAFT_341531</name>
</gene>
<evidence type="ECO:0000256" key="1">
    <source>
        <dbReference type="SAM" id="MobiDB-lite"/>
    </source>
</evidence>